<evidence type="ECO:0000313" key="1">
    <source>
        <dbReference type="EMBL" id="QBK90903.1"/>
    </source>
</evidence>
<sequence length="84" mass="9314">MDQKEAKLLTDHYHALSKQAGKSWQAGNFQEAAKLYQHESSTRQVVTNMHYQAGVPDKGNHNKAIVYSATLALMAGIEAKNKKS</sequence>
<accession>A0A481Z4T1</accession>
<proteinExistence type="predicted"/>
<reference evidence="1" key="1">
    <citation type="journal article" date="2019" name="MBio">
        <title>Virus Genomes from Deep Sea Sediments Expand the Ocean Megavirome and Support Independent Origins of Viral Gigantism.</title>
        <authorList>
            <person name="Backstrom D."/>
            <person name="Yutin N."/>
            <person name="Jorgensen S.L."/>
            <person name="Dharamshi J."/>
            <person name="Homa F."/>
            <person name="Zaremba-Niedwiedzka K."/>
            <person name="Spang A."/>
            <person name="Wolf Y.I."/>
            <person name="Koonin E.V."/>
            <person name="Ettema T.J."/>
        </authorList>
    </citation>
    <scope>NUCLEOTIDE SEQUENCE</scope>
</reference>
<gene>
    <name evidence="1" type="ORF">LCPAC201_02040</name>
</gene>
<name>A0A481Z4T1_9VIRU</name>
<dbReference type="EMBL" id="MK500502">
    <property type="protein sequence ID" value="QBK90903.1"/>
    <property type="molecule type" value="Genomic_DNA"/>
</dbReference>
<organism evidence="1">
    <name type="scientific">Pithovirus LCPAC201</name>
    <dbReference type="NCBI Taxonomy" id="2506591"/>
    <lineage>
        <taxon>Viruses</taxon>
        <taxon>Pithoviruses</taxon>
    </lineage>
</organism>
<protein>
    <submittedName>
        <fullName evidence="1">Uncharacterized protein</fullName>
    </submittedName>
</protein>